<evidence type="ECO:0000313" key="3">
    <source>
        <dbReference type="Proteomes" id="UP001215598"/>
    </source>
</evidence>
<evidence type="ECO:0000256" key="1">
    <source>
        <dbReference type="SAM" id="SignalP"/>
    </source>
</evidence>
<dbReference type="Proteomes" id="UP001215598">
    <property type="component" value="Unassembled WGS sequence"/>
</dbReference>
<accession>A0AAD7HWW3</accession>
<feature type="signal peptide" evidence="1">
    <location>
        <begin position="1"/>
        <end position="23"/>
    </location>
</feature>
<name>A0AAD7HWW3_9AGAR</name>
<feature type="non-terminal residue" evidence="2">
    <location>
        <position position="81"/>
    </location>
</feature>
<comment type="caution">
    <text evidence="2">The sequence shown here is derived from an EMBL/GenBank/DDBJ whole genome shotgun (WGS) entry which is preliminary data.</text>
</comment>
<proteinExistence type="predicted"/>
<reference evidence="2" key="1">
    <citation type="submission" date="2023-03" db="EMBL/GenBank/DDBJ databases">
        <title>Massive genome expansion in bonnet fungi (Mycena s.s.) driven by repeated elements and novel gene families across ecological guilds.</title>
        <authorList>
            <consortium name="Lawrence Berkeley National Laboratory"/>
            <person name="Harder C.B."/>
            <person name="Miyauchi S."/>
            <person name="Viragh M."/>
            <person name="Kuo A."/>
            <person name="Thoen E."/>
            <person name="Andreopoulos B."/>
            <person name="Lu D."/>
            <person name="Skrede I."/>
            <person name="Drula E."/>
            <person name="Henrissat B."/>
            <person name="Morin E."/>
            <person name="Kohler A."/>
            <person name="Barry K."/>
            <person name="LaButti K."/>
            <person name="Morin E."/>
            <person name="Salamov A."/>
            <person name="Lipzen A."/>
            <person name="Mereny Z."/>
            <person name="Hegedus B."/>
            <person name="Baldrian P."/>
            <person name="Stursova M."/>
            <person name="Weitz H."/>
            <person name="Taylor A."/>
            <person name="Grigoriev I.V."/>
            <person name="Nagy L.G."/>
            <person name="Martin F."/>
            <person name="Kauserud H."/>
        </authorList>
    </citation>
    <scope>NUCLEOTIDE SEQUENCE</scope>
    <source>
        <strain evidence="2">CBHHK182m</strain>
    </source>
</reference>
<keyword evidence="1" id="KW-0732">Signal</keyword>
<dbReference type="AlphaFoldDB" id="A0AAD7HWW3"/>
<gene>
    <name evidence="2" type="ORF">B0H16DRAFT_1585433</name>
</gene>
<organism evidence="2 3">
    <name type="scientific">Mycena metata</name>
    <dbReference type="NCBI Taxonomy" id="1033252"/>
    <lineage>
        <taxon>Eukaryota</taxon>
        <taxon>Fungi</taxon>
        <taxon>Dikarya</taxon>
        <taxon>Basidiomycota</taxon>
        <taxon>Agaricomycotina</taxon>
        <taxon>Agaricomycetes</taxon>
        <taxon>Agaricomycetidae</taxon>
        <taxon>Agaricales</taxon>
        <taxon>Marasmiineae</taxon>
        <taxon>Mycenaceae</taxon>
        <taxon>Mycena</taxon>
    </lineage>
</organism>
<keyword evidence="3" id="KW-1185">Reference proteome</keyword>
<protein>
    <submittedName>
        <fullName evidence="2">Uncharacterized protein</fullName>
    </submittedName>
</protein>
<evidence type="ECO:0000313" key="2">
    <source>
        <dbReference type="EMBL" id="KAJ7730116.1"/>
    </source>
</evidence>
<feature type="chain" id="PRO_5042043421" evidence="1">
    <location>
        <begin position="24"/>
        <end position="81"/>
    </location>
</feature>
<dbReference type="EMBL" id="JARKIB010000161">
    <property type="protein sequence ID" value="KAJ7730116.1"/>
    <property type="molecule type" value="Genomic_DNA"/>
</dbReference>
<sequence length="81" mass="8871">NRPSVRNWHTGMVLLLPRLRAAAAVHSRSAPFAPPLLHSVLPSPTFSAPRTLSRHLSYCRRLTPSYPSPSLSALPVDFAMA</sequence>